<proteinExistence type="predicted"/>
<dbReference type="EMBL" id="ML769500">
    <property type="protein sequence ID" value="KAE9397268.1"/>
    <property type="molecule type" value="Genomic_DNA"/>
</dbReference>
<gene>
    <name evidence="2" type="ORF">BT96DRAFT_995987</name>
</gene>
<protein>
    <submittedName>
        <fullName evidence="2">Uncharacterized protein</fullName>
    </submittedName>
</protein>
<organism evidence="2 3">
    <name type="scientific">Gymnopus androsaceus JB14</name>
    <dbReference type="NCBI Taxonomy" id="1447944"/>
    <lineage>
        <taxon>Eukaryota</taxon>
        <taxon>Fungi</taxon>
        <taxon>Dikarya</taxon>
        <taxon>Basidiomycota</taxon>
        <taxon>Agaricomycotina</taxon>
        <taxon>Agaricomycetes</taxon>
        <taxon>Agaricomycetidae</taxon>
        <taxon>Agaricales</taxon>
        <taxon>Marasmiineae</taxon>
        <taxon>Omphalotaceae</taxon>
        <taxon>Gymnopus</taxon>
    </lineage>
</organism>
<dbReference type="AlphaFoldDB" id="A0A6A4HIH1"/>
<sequence length="339" mass="37082">MNYLASCADDFPGRDSVFLSLGIVAAGFSFDEIPATLPLNEPFSTIFSRNRNNPSAFNLVLESVSSNGSFNFETVIQTFQTDQESEIFTFTPTVSGNSVLVVASVDQSDPEELGPDATIFASSNQFTVLGSKANQASLSALVTTVVTSVDGTPLTSATVTLVAEDGTPVAATNTSDSHAPTGYSRSRWGRSRWQHYHVCRNALLHKSPSNSENILSQIKSRIQARVNLEQDNNPPGGRRNMLNLPTSPTIPMDEPKVAPPEGEEDPIPIPQNEFVQEVDEDHALQRDSVAPETEMDVIRFHLHQDSGLRVPMQADPFQNLNIPQTREVVVELPLEYSMH</sequence>
<evidence type="ECO:0000313" key="3">
    <source>
        <dbReference type="Proteomes" id="UP000799118"/>
    </source>
</evidence>
<evidence type="ECO:0000313" key="2">
    <source>
        <dbReference type="EMBL" id="KAE9397268.1"/>
    </source>
</evidence>
<name>A0A6A4HIH1_9AGAR</name>
<keyword evidence="3" id="KW-1185">Reference proteome</keyword>
<accession>A0A6A4HIH1</accession>
<reference evidence="2" key="1">
    <citation type="journal article" date="2019" name="Environ. Microbiol.">
        <title>Fungal ecological strategies reflected in gene transcription - a case study of two litter decomposers.</title>
        <authorList>
            <person name="Barbi F."/>
            <person name="Kohler A."/>
            <person name="Barry K."/>
            <person name="Baskaran P."/>
            <person name="Daum C."/>
            <person name="Fauchery L."/>
            <person name="Ihrmark K."/>
            <person name="Kuo A."/>
            <person name="LaButti K."/>
            <person name="Lipzen A."/>
            <person name="Morin E."/>
            <person name="Grigoriev I.V."/>
            <person name="Henrissat B."/>
            <person name="Lindahl B."/>
            <person name="Martin F."/>
        </authorList>
    </citation>
    <scope>NUCLEOTIDE SEQUENCE</scope>
    <source>
        <strain evidence="2">JB14</strain>
    </source>
</reference>
<dbReference type="Proteomes" id="UP000799118">
    <property type="component" value="Unassembled WGS sequence"/>
</dbReference>
<feature type="region of interest" description="Disordered" evidence="1">
    <location>
        <begin position="229"/>
        <end position="265"/>
    </location>
</feature>
<evidence type="ECO:0000256" key="1">
    <source>
        <dbReference type="SAM" id="MobiDB-lite"/>
    </source>
</evidence>